<evidence type="ECO:0008006" key="4">
    <source>
        <dbReference type="Google" id="ProtNLM"/>
    </source>
</evidence>
<evidence type="ECO:0000256" key="1">
    <source>
        <dbReference type="SAM" id="Phobius"/>
    </source>
</evidence>
<keyword evidence="1" id="KW-1133">Transmembrane helix</keyword>
<keyword evidence="1" id="KW-0812">Transmembrane</keyword>
<protein>
    <recommendedName>
        <fullName evidence="4">Dynamin-like helical domain-containing protein</fullName>
    </recommendedName>
</protein>
<evidence type="ECO:0000313" key="3">
    <source>
        <dbReference type="Proteomes" id="UP000662764"/>
    </source>
</evidence>
<dbReference type="RefSeq" id="WP_202171133.1">
    <property type="nucleotide sequence ID" value="NZ_CP051511.1"/>
</dbReference>
<dbReference type="AlphaFoldDB" id="A0ABD7CCQ2"/>
<sequence>MLDQDVLLNSHEAGVGGLESEILNGFVSFIKSIYECQKKGKDPKEALKRAATETLKGGVHSYSIAFGGSLLGGVMQNNANQAIQNLSNGSMPTMVVGVGVKSCRILTKYFRGEINSVELCKQLGRISTSLLSGGAMAFAGQALIPIPMFGVLIGCFVGAALSEAFFNALNSKKVELARQKRIEIEKKCREHIRQLEMYQNQFKEVFERYFQETARFFNESFDELERALYAGDADLAIGANNKIQEGLGQKPFFGNKQECWELITSNKDIRI</sequence>
<organism evidence="2 3">
    <name type="scientific">Helicobacter pylori</name>
    <name type="common">Campylobacter pylori</name>
    <dbReference type="NCBI Taxonomy" id="210"/>
    <lineage>
        <taxon>Bacteria</taxon>
        <taxon>Pseudomonadati</taxon>
        <taxon>Campylobacterota</taxon>
        <taxon>Epsilonproteobacteria</taxon>
        <taxon>Campylobacterales</taxon>
        <taxon>Helicobacteraceae</taxon>
        <taxon>Helicobacter</taxon>
    </lineage>
</organism>
<reference evidence="2 3" key="1">
    <citation type="journal article" date="2020" name="Front. Microbiol.">
        <title>Identification of New Helicobacter pylori Subpopulations in Native Americans and Mestizos From Peru.</title>
        <authorList>
            <person name="Gutierrez-Escobar A.J."/>
            <person name="Velapatino B."/>
            <person name="Borda V."/>
            <person name="Rabkin C.S."/>
            <person name="Tarazona-Santos E."/>
            <person name="Cabrera L."/>
            <person name="Cok J."/>
            <person name="Hooper C.C."/>
            <person name="Jahuira-Arias H."/>
            <person name="Herrera P."/>
            <person name="Noureen M."/>
            <person name="Wang D."/>
            <person name="Romero-Gallo J."/>
            <person name="Tran B."/>
            <person name="Peek R.M. Jr"/>
            <person name="Berg D.E."/>
            <person name="Gilman R.H."/>
            <person name="Camargo M.C."/>
        </authorList>
    </citation>
    <scope>NUCLEOTIDE SEQUENCE [LARGE SCALE GENOMIC DNA]</scope>
    <source>
        <strain evidence="2 3">ASHA-006</strain>
    </source>
</reference>
<feature type="transmembrane region" description="Helical" evidence="1">
    <location>
        <begin position="146"/>
        <end position="169"/>
    </location>
</feature>
<dbReference type="Proteomes" id="UP000662764">
    <property type="component" value="Chromosome"/>
</dbReference>
<accession>A0ABD7CCQ2</accession>
<evidence type="ECO:0000313" key="2">
    <source>
        <dbReference type="EMBL" id="QQW99460.1"/>
    </source>
</evidence>
<gene>
    <name evidence="2" type="ORF">HGK51_03750</name>
</gene>
<keyword evidence="1" id="KW-0472">Membrane</keyword>
<dbReference type="EMBL" id="CP051511">
    <property type="protein sequence ID" value="QQW99460.1"/>
    <property type="molecule type" value="Genomic_DNA"/>
</dbReference>
<name>A0ABD7CCQ2_HELPX</name>
<proteinExistence type="predicted"/>